<feature type="domain" description="NAD(P)-binding" evidence="8">
    <location>
        <begin position="4"/>
        <end position="320"/>
    </location>
</feature>
<sequence>MKIIITGGAGFIGSALVRHLVRDRNWHVANVDKLTYAANVESLKSVSREPSHRFFPADICDAAAMDAIFSDVEPDAVIHLAAETHVDRSINGSAEFIKTNVVGTHVLLEAARRYWSNLDDAARNRFRFLHVSTDEVFGTLPPGNFFTESTAYDPRSPYSASKAASDHLANAWYSTYGLPTITTNCSNNYGPYQFPEKLIPLIILNALEGKPLPIYGDGRQVRDWLYVDDHVKALTRVVEHGRVGETYNIGGRAPIENVTVVRHICEALDALCPSPRPRRDLIVHVEDRPGHDRRYAIDPTKIESELGWRAEQSFAAGITTTVQWYLDNEWWWRPLRDGVYSGSRLGLLTPEATPTITQRADNAA</sequence>
<comment type="cofactor">
    <cofactor evidence="2 7">
        <name>NAD(+)</name>
        <dbReference type="ChEBI" id="CHEBI:57540"/>
    </cofactor>
</comment>
<dbReference type="Gene3D" id="3.40.50.720">
    <property type="entry name" value="NAD(P)-binding Rossmann-like Domain"/>
    <property type="match status" value="1"/>
</dbReference>
<dbReference type="NCBIfam" id="TIGR01181">
    <property type="entry name" value="dTDP_gluc_dehyt"/>
    <property type="match status" value="1"/>
</dbReference>
<gene>
    <name evidence="9" type="ORF">HYPDE_25008</name>
</gene>
<dbReference type="GO" id="GO:0009225">
    <property type="term" value="P:nucleotide-sugar metabolic process"/>
    <property type="evidence" value="ECO:0007669"/>
    <property type="project" value="InterPro"/>
</dbReference>
<dbReference type="PANTHER" id="PTHR43000">
    <property type="entry name" value="DTDP-D-GLUCOSE 4,6-DEHYDRATASE-RELATED"/>
    <property type="match status" value="1"/>
</dbReference>
<proteinExistence type="inferred from homology"/>
<evidence type="ECO:0000313" key="10">
    <source>
        <dbReference type="Proteomes" id="UP000005952"/>
    </source>
</evidence>
<evidence type="ECO:0000256" key="3">
    <source>
        <dbReference type="ARBA" id="ARBA00008178"/>
    </source>
</evidence>
<dbReference type="InterPro" id="IPR005888">
    <property type="entry name" value="dTDP_Gluc_deHydtase"/>
</dbReference>
<evidence type="ECO:0000256" key="1">
    <source>
        <dbReference type="ARBA" id="ARBA00001539"/>
    </source>
</evidence>
<organism evidence="9 10">
    <name type="scientific">Hyphomicrobium denitrificans 1NES1</name>
    <dbReference type="NCBI Taxonomy" id="670307"/>
    <lineage>
        <taxon>Bacteria</taxon>
        <taxon>Pseudomonadati</taxon>
        <taxon>Pseudomonadota</taxon>
        <taxon>Alphaproteobacteria</taxon>
        <taxon>Hyphomicrobiales</taxon>
        <taxon>Hyphomicrobiaceae</taxon>
        <taxon>Hyphomicrobium</taxon>
    </lineage>
</organism>
<evidence type="ECO:0000259" key="8">
    <source>
        <dbReference type="Pfam" id="PF16363"/>
    </source>
</evidence>
<dbReference type="AlphaFoldDB" id="N0B818"/>
<evidence type="ECO:0000256" key="6">
    <source>
        <dbReference type="ARBA" id="ARBA00023239"/>
    </source>
</evidence>
<dbReference type="RefSeq" id="WP_015596723.1">
    <property type="nucleotide sequence ID" value="NC_021172.1"/>
</dbReference>
<dbReference type="CDD" id="cd05246">
    <property type="entry name" value="dTDP_GD_SDR_e"/>
    <property type="match status" value="1"/>
</dbReference>
<keyword evidence="6 7" id="KW-0456">Lyase</keyword>
<dbReference type="Gene3D" id="3.90.25.10">
    <property type="entry name" value="UDP-galactose 4-epimerase, domain 1"/>
    <property type="match status" value="1"/>
</dbReference>
<evidence type="ECO:0000256" key="4">
    <source>
        <dbReference type="ARBA" id="ARBA00011990"/>
    </source>
</evidence>
<protein>
    <recommendedName>
        <fullName evidence="4 7">dTDP-glucose 4,6-dehydratase</fullName>
        <ecNumber evidence="4 7">4.2.1.46</ecNumber>
    </recommendedName>
</protein>
<reference evidence="9 10" key="1">
    <citation type="journal article" date="2013" name="Genome Announc.">
        <title>Genome sequences for three denitrifying bacterial strains isolated from a uranium- and nitrate-contaminated subsurface environment.</title>
        <authorList>
            <person name="Venkatramanan R."/>
            <person name="Prakash O."/>
            <person name="Woyke T."/>
            <person name="Chain P."/>
            <person name="Goodwin L.A."/>
            <person name="Watson D."/>
            <person name="Brooks S."/>
            <person name="Kostka J.E."/>
            <person name="Green S.J."/>
        </authorList>
    </citation>
    <scope>NUCLEOTIDE SEQUENCE [LARGE SCALE GENOMIC DNA]</scope>
    <source>
        <strain evidence="9 10">1NES1</strain>
    </source>
</reference>
<comment type="catalytic activity">
    <reaction evidence="1 7">
        <text>dTDP-alpha-D-glucose = dTDP-4-dehydro-6-deoxy-alpha-D-glucose + H2O</text>
        <dbReference type="Rhea" id="RHEA:17221"/>
        <dbReference type="ChEBI" id="CHEBI:15377"/>
        <dbReference type="ChEBI" id="CHEBI:57477"/>
        <dbReference type="ChEBI" id="CHEBI:57649"/>
        <dbReference type="EC" id="4.2.1.46"/>
    </reaction>
</comment>
<keyword evidence="5" id="KW-0520">NAD</keyword>
<dbReference type="GO" id="GO:0008460">
    <property type="term" value="F:dTDP-glucose 4,6-dehydratase activity"/>
    <property type="evidence" value="ECO:0007669"/>
    <property type="project" value="UniProtKB-EC"/>
</dbReference>
<dbReference type="HOGENOM" id="CLU_007383_1_14_5"/>
<dbReference type="Proteomes" id="UP000005952">
    <property type="component" value="Chromosome"/>
</dbReference>
<dbReference type="STRING" id="670307.HYPDE_25008"/>
<accession>N0B818</accession>
<evidence type="ECO:0000313" key="9">
    <source>
        <dbReference type="EMBL" id="AGK56686.1"/>
    </source>
</evidence>
<dbReference type="OrthoDB" id="9801785at2"/>
<dbReference type="SUPFAM" id="SSF51735">
    <property type="entry name" value="NAD(P)-binding Rossmann-fold domains"/>
    <property type="match status" value="1"/>
</dbReference>
<evidence type="ECO:0000256" key="5">
    <source>
        <dbReference type="ARBA" id="ARBA00023027"/>
    </source>
</evidence>
<evidence type="ECO:0000256" key="7">
    <source>
        <dbReference type="RuleBase" id="RU004473"/>
    </source>
</evidence>
<name>N0B818_9HYPH</name>
<evidence type="ECO:0000256" key="2">
    <source>
        <dbReference type="ARBA" id="ARBA00001911"/>
    </source>
</evidence>
<dbReference type="KEGG" id="hdt:HYPDE_25008"/>
<dbReference type="InterPro" id="IPR016040">
    <property type="entry name" value="NAD(P)-bd_dom"/>
</dbReference>
<dbReference type="Pfam" id="PF16363">
    <property type="entry name" value="GDP_Man_Dehyd"/>
    <property type="match status" value="1"/>
</dbReference>
<dbReference type="EC" id="4.2.1.46" evidence="4 7"/>
<dbReference type="InterPro" id="IPR036291">
    <property type="entry name" value="NAD(P)-bd_dom_sf"/>
</dbReference>
<keyword evidence="10" id="KW-1185">Reference proteome</keyword>
<comment type="similarity">
    <text evidence="3 7">Belongs to the NAD(P)-dependent epimerase/dehydratase family. dTDP-glucose dehydratase subfamily.</text>
</comment>
<dbReference type="EMBL" id="CP005587">
    <property type="protein sequence ID" value="AGK56686.1"/>
    <property type="molecule type" value="Genomic_DNA"/>
</dbReference>
<dbReference type="eggNOG" id="COG1088">
    <property type="taxonomic scope" value="Bacteria"/>
</dbReference>